<gene>
    <name evidence="1" type="ORF">ACFOMD_05400</name>
</gene>
<comment type="caution">
    <text evidence="1">The sequence shown here is derived from an EMBL/GenBank/DDBJ whole genome shotgun (WGS) entry which is preliminary data.</text>
</comment>
<dbReference type="RefSeq" id="WP_380858032.1">
    <property type="nucleotide sequence ID" value="NZ_JBHRXV010000004.1"/>
</dbReference>
<dbReference type="EMBL" id="JBHRXV010000004">
    <property type="protein sequence ID" value="MFC3711995.1"/>
    <property type="molecule type" value="Genomic_DNA"/>
</dbReference>
<evidence type="ECO:0008006" key="3">
    <source>
        <dbReference type="Google" id="ProtNLM"/>
    </source>
</evidence>
<proteinExistence type="predicted"/>
<sequence>MRFTRFVAVDWTGAKGLRHRAIQAAEADAGDGPPRLIRPGHRWSRTEIAEMIDDIAARGEPTLIGIDCSFSLPFVDEGAYFPGDAQEPSGPRALWAEIDRVAAAEPDLAAHPYIDARRRHFWCGAADGVQRNYSRLRLPEALHRERRMGNPCSPYVLVGASQVGKATLSGMRLLSRVNIPIWPFDPMPATGALLVEIYCQTFAVDGGFRGKLRTRARLNEALTRIGSKPATDLPDQFDDHVGDALVSAAGLRRAAADSAYWHPAPMTPEVARTEGWTFGIL</sequence>
<dbReference type="Proteomes" id="UP001595615">
    <property type="component" value="Unassembled WGS sequence"/>
</dbReference>
<name>A0ABV7X945_9SPHN</name>
<accession>A0ABV7X945</accession>
<keyword evidence="2" id="KW-1185">Reference proteome</keyword>
<protein>
    <recommendedName>
        <fullName evidence="3">DUF429 domain-containing protein</fullName>
    </recommendedName>
</protein>
<evidence type="ECO:0000313" key="2">
    <source>
        <dbReference type="Proteomes" id="UP001595615"/>
    </source>
</evidence>
<organism evidence="1 2">
    <name type="scientific">Sphingoaurantiacus capsulatus</name>
    <dbReference type="NCBI Taxonomy" id="1771310"/>
    <lineage>
        <taxon>Bacteria</taxon>
        <taxon>Pseudomonadati</taxon>
        <taxon>Pseudomonadota</taxon>
        <taxon>Alphaproteobacteria</taxon>
        <taxon>Sphingomonadales</taxon>
        <taxon>Sphingosinicellaceae</taxon>
        <taxon>Sphingoaurantiacus</taxon>
    </lineage>
</organism>
<evidence type="ECO:0000313" key="1">
    <source>
        <dbReference type="EMBL" id="MFC3711995.1"/>
    </source>
</evidence>
<reference evidence="2" key="1">
    <citation type="journal article" date="2019" name="Int. J. Syst. Evol. Microbiol.">
        <title>The Global Catalogue of Microorganisms (GCM) 10K type strain sequencing project: providing services to taxonomists for standard genome sequencing and annotation.</title>
        <authorList>
            <consortium name="The Broad Institute Genomics Platform"/>
            <consortium name="The Broad Institute Genome Sequencing Center for Infectious Disease"/>
            <person name="Wu L."/>
            <person name="Ma J."/>
        </authorList>
    </citation>
    <scope>NUCLEOTIDE SEQUENCE [LARGE SCALE GENOMIC DNA]</scope>
    <source>
        <strain evidence="2">KCTC 42644</strain>
    </source>
</reference>